<dbReference type="RefSeq" id="WP_285764550.1">
    <property type="nucleotide sequence ID" value="NZ_BSYJ01000004.1"/>
</dbReference>
<evidence type="ECO:0000256" key="1">
    <source>
        <dbReference type="ARBA" id="ARBA00005568"/>
    </source>
</evidence>
<comment type="similarity">
    <text evidence="1">Belongs to the HpcH/HpaI aldolase family.</text>
</comment>
<sequence length="253" mass="26481">MKKISELKKSVNAGELLVGTFQKTPSSMVSEVLGSTGLDMVCLDAEHSPFDRAQLDQCIFALRAMDMPSLVRVPSAAPEHLLNALDCGATGVVVPHVVSAEMAKTVAAHSHFGAGGRGYAGSTRAAAYTRKAMPAHLADSAAQTVVIAQIEDVEALDQIDEIAAVDGIDCLFVGRIDLTVALGAASPKDPVVVEAVERICAAGKKAGRCVGMFVGDLDEIPHWREQGASLFLLSSDHTFMQQGAASLAARVAK</sequence>
<organism evidence="5 6">
    <name type="scientific">Biformimicrobium ophioploci</name>
    <dbReference type="NCBI Taxonomy" id="3036711"/>
    <lineage>
        <taxon>Bacteria</taxon>
        <taxon>Pseudomonadati</taxon>
        <taxon>Pseudomonadota</taxon>
        <taxon>Gammaproteobacteria</taxon>
        <taxon>Cellvibrionales</taxon>
        <taxon>Microbulbiferaceae</taxon>
        <taxon>Biformimicrobium</taxon>
    </lineage>
</organism>
<evidence type="ECO:0000313" key="6">
    <source>
        <dbReference type="Proteomes" id="UP001224392"/>
    </source>
</evidence>
<keyword evidence="2" id="KW-0479">Metal-binding</keyword>
<keyword evidence="6" id="KW-1185">Reference proteome</keyword>
<evidence type="ECO:0000256" key="2">
    <source>
        <dbReference type="ARBA" id="ARBA00022723"/>
    </source>
</evidence>
<dbReference type="SUPFAM" id="SSF51621">
    <property type="entry name" value="Phosphoenolpyruvate/pyruvate domain"/>
    <property type="match status" value="1"/>
</dbReference>
<gene>
    <name evidence="5" type="ORF">MNKW57_22590</name>
</gene>
<comment type="caution">
    <text evidence="5">The sequence shown here is derived from an EMBL/GenBank/DDBJ whole genome shotgun (WGS) entry which is preliminary data.</text>
</comment>
<dbReference type="PANTHER" id="PTHR30502:SF0">
    <property type="entry name" value="PHOSPHOENOLPYRUVATE CARBOXYLASE FAMILY PROTEIN"/>
    <property type="match status" value="1"/>
</dbReference>
<dbReference type="InterPro" id="IPR015813">
    <property type="entry name" value="Pyrv/PenolPyrv_kinase-like_dom"/>
</dbReference>
<evidence type="ECO:0000313" key="5">
    <source>
        <dbReference type="EMBL" id="GMG87938.1"/>
    </source>
</evidence>
<evidence type="ECO:0000256" key="3">
    <source>
        <dbReference type="ARBA" id="ARBA00023239"/>
    </source>
</evidence>
<evidence type="ECO:0000259" key="4">
    <source>
        <dbReference type="Pfam" id="PF03328"/>
    </source>
</evidence>
<dbReference type="Gene3D" id="3.20.20.60">
    <property type="entry name" value="Phosphoenolpyruvate-binding domains"/>
    <property type="match status" value="1"/>
</dbReference>
<reference evidence="5 6" key="1">
    <citation type="submission" date="2023-04" db="EMBL/GenBank/DDBJ databases">
        <title>Marinobulbifer ophiurae gen. nov., sp. Nov., isolate from tissue of brittle star Ophioplocus japonicus.</title>
        <authorList>
            <person name="Kawano K."/>
            <person name="Sawayama S."/>
            <person name="Nakagawa S."/>
        </authorList>
    </citation>
    <scope>NUCLEOTIDE SEQUENCE [LARGE SCALE GENOMIC DNA]</scope>
    <source>
        <strain evidence="5 6">NKW57</strain>
    </source>
</reference>
<dbReference type="InterPro" id="IPR040442">
    <property type="entry name" value="Pyrv_kinase-like_dom_sf"/>
</dbReference>
<keyword evidence="3 5" id="KW-0456">Lyase</keyword>
<name>A0ABQ6M0T8_9GAMM</name>
<dbReference type="Pfam" id="PF03328">
    <property type="entry name" value="HpcH_HpaI"/>
    <property type="match status" value="1"/>
</dbReference>
<dbReference type="Proteomes" id="UP001224392">
    <property type="component" value="Unassembled WGS sequence"/>
</dbReference>
<proteinExistence type="inferred from homology"/>
<dbReference type="PANTHER" id="PTHR30502">
    <property type="entry name" value="2-KETO-3-DEOXY-L-RHAMNONATE ALDOLASE"/>
    <property type="match status" value="1"/>
</dbReference>
<feature type="domain" description="HpcH/HpaI aldolase/citrate lyase" evidence="4">
    <location>
        <begin position="27"/>
        <end position="237"/>
    </location>
</feature>
<dbReference type="InterPro" id="IPR005000">
    <property type="entry name" value="Aldolase/citrate-lyase_domain"/>
</dbReference>
<dbReference type="GO" id="GO:0016829">
    <property type="term" value="F:lyase activity"/>
    <property type="evidence" value="ECO:0007669"/>
    <property type="project" value="UniProtKB-KW"/>
</dbReference>
<protein>
    <submittedName>
        <fullName evidence="5">Aldolase/citrate lyase family protein</fullName>
    </submittedName>
</protein>
<dbReference type="EMBL" id="BSYJ01000004">
    <property type="protein sequence ID" value="GMG87938.1"/>
    <property type="molecule type" value="Genomic_DNA"/>
</dbReference>
<accession>A0ABQ6M0T8</accession>
<dbReference type="InterPro" id="IPR050251">
    <property type="entry name" value="HpcH-HpaI_aldolase"/>
</dbReference>